<dbReference type="AlphaFoldDB" id="A0A3Q0RC87"/>
<dbReference type="PANTHER" id="PTHR25465:SF14">
    <property type="entry name" value="E3 UBIQUITIN-PROTEIN LIGASE TRIM65"/>
    <property type="match status" value="1"/>
</dbReference>
<dbReference type="PROSITE" id="PS50089">
    <property type="entry name" value="ZF_RING_2"/>
    <property type="match status" value="1"/>
</dbReference>
<keyword evidence="1" id="KW-0479">Metal-binding</keyword>
<evidence type="ECO:0000256" key="4">
    <source>
        <dbReference type="PROSITE-ProRule" id="PRU00175"/>
    </source>
</evidence>
<keyword evidence="7" id="KW-1185">Reference proteome</keyword>
<dbReference type="Ensembl" id="ENSACIT00000007948.1">
    <property type="protein sequence ID" value="ENSACIP00000007722.1"/>
    <property type="gene ID" value="ENSACIG00000006051.1"/>
</dbReference>
<evidence type="ECO:0000256" key="1">
    <source>
        <dbReference type="ARBA" id="ARBA00022723"/>
    </source>
</evidence>
<evidence type="ECO:0000313" key="6">
    <source>
        <dbReference type="Ensembl" id="ENSACIP00000007722.1"/>
    </source>
</evidence>
<dbReference type="SMART" id="SM00184">
    <property type="entry name" value="RING"/>
    <property type="match status" value="1"/>
</dbReference>
<accession>A0A3Q0RC87</accession>
<dbReference type="PANTHER" id="PTHR25465">
    <property type="entry name" value="B-BOX DOMAIN CONTAINING"/>
    <property type="match status" value="1"/>
</dbReference>
<dbReference type="Pfam" id="PF00097">
    <property type="entry name" value="zf-C3HC4"/>
    <property type="match status" value="1"/>
</dbReference>
<feature type="domain" description="RING-type" evidence="5">
    <location>
        <begin position="18"/>
        <end position="55"/>
    </location>
</feature>
<dbReference type="Gene3D" id="3.30.40.10">
    <property type="entry name" value="Zinc/RING finger domain, C3HC4 (zinc finger)"/>
    <property type="match status" value="1"/>
</dbReference>
<evidence type="ECO:0000313" key="7">
    <source>
        <dbReference type="Proteomes" id="UP000261340"/>
    </source>
</evidence>
<dbReference type="InterPro" id="IPR001841">
    <property type="entry name" value="Znf_RING"/>
</dbReference>
<evidence type="ECO:0000256" key="2">
    <source>
        <dbReference type="ARBA" id="ARBA00022771"/>
    </source>
</evidence>
<evidence type="ECO:0000259" key="5">
    <source>
        <dbReference type="PROSITE" id="PS50089"/>
    </source>
</evidence>
<name>A0A3Q0RC87_AMPCI</name>
<dbReference type="STRING" id="61819.ENSACIP00000007722"/>
<dbReference type="InterPro" id="IPR051051">
    <property type="entry name" value="E3_ubiq-ligase_TRIM/RNF"/>
</dbReference>
<sequence>MATKDRRREGGTKSRGNVCCDIFTDPVLLPCSHSFCRGCLKHCWDTGIRECPVCRKKCSSITTRERCPFLMSLTTHSYIHLHSLSQNLYFHIFTHRAVIH</sequence>
<organism evidence="6 7">
    <name type="scientific">Amphilophus citrinellus</name>
    <name type="common">Midas cichlid</name>
    <name type="synonym">Cichlasoma citrinellum</name>
    <dbReference type="NCBI Taxonomy" id="61819"/>
    <lineage>
        <taxon>Eukaryota</taxon>
        <taxon>Metazoa</taxon>
        <taxon>Chordata</taxon>
        <taxon>Craniata</taxon>
        <taxon>Vertebrata</taxon>
        <taxon>Euteleostomi</taxon>
        <taxon>Actinopterygii</taxon>
        <taxon>Neopterygii</taxon>
        <taxon>Teleostei</taxon>
        <taxon>Neoteleostei</taxon>
        <taxon>Acanthomorphata</taxon>
        <taxon>Ovalentaria</taxon>
        <taxon>Cichlomorphae</taxon>
        <taxon>Cichliformes</taxon>
        <taxon>Cichlidae</taxon>
        <taxon>New World cichlids</taxon>
        <taxon>Cichlasomatinae</taxon>
        <taxon>Heroini</taxon>
        <taxon>Amphilophus</taxon>
    </lineage>
</organism>
<protein>
    <recommendedName>
        <fullName evidence="5">RING-type domain-containing protein</fullName>
    </recommendedName>
</protein>
<dbReference type="PROSITE" id="PS00518">
    <property type="entry name" value="ZF_RING_1"/>
    <property type="match status" value="1"/>
</dbReference>
<dbReference type="InterPro" id="IPR017907">
    <property type="entry name" value="Znf_RING_CS"/>
</dbReference>
<dbReference type="GO" id="GO:0008270">
    <property type="term" value="F:zinc ion binding"/>
    <property type="evidence" value="ECO:0007669"/>
    <property type="project" value="UniProtKB-KW"/>
</dbReference>
<keyword evidence="2 4" id="KW-0863">Zinc-finger</keyword>
<keyword evidence="3" id="KW-0862">Zinc</keyword>
<dbReference type="Proteomes" id="UP000261340">
    <property type="component" value="Unplaced"/>
</dbReference>
<dbReference type="InterPro" id="IPR018957">
    <property type="entry name" value="Znf_C3HC4_RING-type"/>
</dbReference>
<reference evidence="6" key="2">
    <citation type="submission" date="2025-09" db="UniProtKB">
        <authorList>
            <consortium name="Ensembl"/>
        </authorList>
    </citation>
    <scope>IDENTIFICATION</scope>
</reference>
<proteinExistence type="predicted"/>
<evidence type="ECO:0000256" key="3">
    <source>
        <dbReference type="ARBA" id="ARBA00022833"/>
    </source>
</evidence>
<reference evidence="6" key="1">
    <citation type="submission" date="2025-08" db="UniProtKB">
        <authorList>
            <consortium name="Ensembl"/>
        </authorList>
    </citation>
    <scope>IDENTIFICATION</scope>
</reference>
<dbReference type="InterPro" id="IPR013083">
    <property type="entry name" value="Znf_RING/FYVE/PHD"/>
</dbReference>
<dbReference type="SUPFAM" id="SSF57850">
    <property type="entry name" value="RING/U-box"/>
    <property type="match status" value="1"/>
</dbReference>